<accession>A0A316W9G9</accession>
<dbReference type="RefSeq" id="WP_103232482.1">
    <property type="nucleotide sequence ID" value="NZ_PPEG02000016.1"/>
</dbReference>
<organism evidence="1 2">
    <name type="scientific">Chryseobacterium viscerum</name>
    <dbReference type="NCBI Taxonomy" id="1037377"/>
    <lineage>
        <taxon>Bacteria</taxon>
        <taxon>Pseudomonadati</taxon>
        <taxon>Bacteroidota</taxon>
        <taxon>Flavobacteriia</taxon>
        <taxon>Flavobacteriales</taxon>
        <taxon>Weeksellaceae</taxon>
        <taxon>Chryseobacterium group</taxon>
        <taxon>Chryseobacterium</taxon>
    </lineage>
</organism>
<dbReference type="Proteomes" id="UP000236413">
    <property type="component" value="Unassembled WGS sequence"/>
</dbReference>
<dbReference type="EMBL" id="PPEG02000016">
    <property type="protein sequence ID" value="PWN57952.1"/>
    <property type="molecule type" value="Genomic_DNA"/>
</dbReference>
<evidence type="ECO:0000313" key="2">
    <source>
        <dbReference type="Proteomes" id="UP000236413"/>
    </source>
</evidence>
<reference evidence="1 2" key="1">
    <citation type="submission" date="2018-04" db="EMBL/GenBank/DDBJ databases">
        <title>Chryseobacterium oncorhynchi 701B-08T from rainbow trout, and Chryseobacterium viscerum 687B-08T from diseased fish.</title>
        <authorList>
            <person name="Jeong J.-J."/>
            <person name="Lee Y.J."/>
            <person name="Pathiraja D."/>
            <person name="Park B."/>
            <person name="Choi I.-G."/>
            <person name="Kim K.D."/>
        </authorList>
    </citation>
    <scope>NUCLEOTIDE SEQUENCE [LARGE SCALE GENOMIC DNA]</scope>
    <source>
        <strain evidence="1 2">687B-08</strain>
    </source>
</reference>
<sequence>MLNFALKGTYKDETGYSWDYYRDDQLDPNPNPNTFYIIPKPQFVVDNAGNPAYHMLTYHTDGSDNGSGSCRFDVELSVPKKIEAAIASAIKANPTRFPNVSEPVFTSLALNRGSSVSFDFLCAGVTTSIYTTASDFGSNVATFLIDLTKEQLDTLKGDFSNSGGAIDIKYYLSVPARLQGVSALLNFDSSIAYQYQVTQPSYNSWGDQTSPGSVEKMLKESAASKVTLTWGIANPPAELIQSVTDWANSTLANMVSAEVQKVIELQSTKSDKNFSINEVSNFSFSFVDNVVVDWLIEPTASLPTFTDMGLNIDNFVGIVNEQQQQMTVATNLPFSSDSQDQIATVPTVLVDGLSKPAFVKSVTVTLQYPTLSEANATYTFTSNSSKTFVADYSPVAGPAWSLEYAVDYEDPNMATVNGKVENITSGSFDLKVEEAGILTVVFDASQAFTSEGTNPVELDVNFSYVNADEPLSKSIRQVVKILASDSLKKTTISSLQSMPVSTTYNYQVSYIFPGIVKFDAPLVQNQNGFLQILPAVNAVHTCNLIVFVSPADAATDPVFDATVNMWYETAPALPPGYSSNQPTKASPAVFNITPDVSPSGGLFKRALFTGLLSGDQPLMYSASINCASGQIDINSQQIQNSQPSIMVTPKQRYYTLEIDPSAIDWDKADFSSVQVLITQTVAQGTAPDNNGTGVNQQQIFTWNKGEMGNKFQTLSIQHGNTVSYDCKVNYIAGNSKVQTIAFSNLTDVVFDIPASASVQQKQEPALQEQQK</sequence>
<proteinExistence type="predicted"/>
<dbReference type="AlphaFoldDB" id="A0A316W9G9"/>
<gene>
    <name evidence="1" type="ORF">C1634_025200</name>
</gene>
<comment type="caution">
    <text evidence="1">The sequence shown here is derived from an EMBL/GenBank/DDBJ whole genome shotgun (WGS) entry which is preliminary data.</text>
</comment>
<evidence type="ECO:0000313" key="1">
    <source>
        <dbReference type="EMBL" id="PWN57952.1"/>
    </source>
</evidence>
<name>A0A316W9G9_9FLAO</name>
<protein>
    <submittedName>
        <fullName evidence="1">Uncharacterized protein</fullName>
    </submittedName>
</protein>